<evidence type="ECO:0000313" key="3">
    <source>
        <dbReference type="Proteomes" id="UP001519460"/>
    </source>
</evidence>
<protein>
    <submittedName>
        <fullName evidence="2">Uncharacterized protein</fullName>
    </submittedName>
</protein>
<sequence>MKRSVRVNRICPITSTSPASHITTATTAATSRRLVCTPRGHSYLSPRMEETTSTLPRRSRGDDRK</sequence>
<dbReference type="Proteomes" id="UP001519460">
    <property type="component" value="Unassembled WGS sequence"/>
</dbReference>
<proteinExistence type="predicted"/>
<keyword evidence="3" id="KW-1185">Reference proteome</keyword>
<comment type="caution">
    <text evidence="2">The sequence shown here is derived from an EMBL/GenBank/DDBJ whole genome shotgun (WGS) entry which is preliminary data.</text>
</comment>
<accession>A0ABD0KWZ3</accession>
<feature type="non-terminal residue" evidence="2">
    <location>
        <position position="65"/>
    </location>
</feature>
<feature type="region of interest" description="Disordered" evidence="1">
    <location>
        <begin position="38"/>
        <end position="65"/>
    </location>
</feature>
<evidence type="ECO:0000256" key="1">
    <source>
        <dbReference type="SAM" id="MobiDB-lite"/>
    </source>
</evidence>
<name>A0ABD0KWZ3_9CAEN</name>
<evidence type="ECO:0000313" key="2">
    <source>
        <dbReference type="EMBL" id="KAK7491617.1"/>
    </source>
</evidence>
<dbReference type="EMBL" id="JACVVK020000112">
    <property type="protein sequence ID" value="KAK7491617.1"/>
    <property type="molecule type" value="Genomic_DNA"/>
</dbReference>
<dbReference type="AlphaFoldDB" id="A0ABD0KWZ3"/>
<reference evidence="2 3" key="1">
    <citation type="journal article" date="2023" name="Sci. Data">
        <title>Genome assembly of the Korean intertidal mud-creeper Batillaria attramentaria.</title>
        <authorList>
            <person name="Patra A.K."/>
            <person name="Ho P.T."/>
            <person name="Jun S."/>
            <person name="Lee S.J."/>
            <person name="Kim Y."/>
            <person name="Won Y.J."/>
        </authorList>
    </citation>
    <scope>NUCLEOTIDE SEQUENCE [LARGE SCALE GENOMIC DNA]</scope>
    <source>
        <strain evidence="2">Wonlab-2016</strain>
    </source>
</reference>
<organism evidence="2 3">
    <name type="scientific">Batillaria attramentaria</name>
    <dbReference type="NCBI Taxonomy" id="370345"/>
    <lineage>
        <taxon>Eukaryota</taxon>
        <taxon>Metazoa</taxon>
        <taxon>Spiralia</taxon>
        <taxon>Lophotrochozoa</taxon>
        <taxon>Mollusca</taxon>
        <taxon>Gastropoda</taxon>
        <taxon>Caenogastropoda</taxon>
        <taxon>Sorbeoconcha</taxon>
        <taxon>Cerithioidea</taxon>
        <taxon>Batillariidae</taxon>
        <taxon>Batillaria</taxon>
    </lineage>
</organism>
<gene>
    <name evidence="2" type="ORF">BaRGS_00017070</name>
</gene>